<feature type="transmembrane region" description="Helical" evidence="5">
    <location>
        <begin position="258"/>
        <end position="275"/>
    </location>
</feature>
<evidence type="ECO:0000313" key="7">
    <source>
        <dbReference type="EMBL" id="SPP65981.1"/>
    </source>
</evidence>
<dbReference type="FunCoup" id="A0A330L7Y9">
    <property type="interactions" value="89"/>
</dbReference>
<feature type="transmembrane region" description="Helical" evidence="5">
    <location>
        <begin position="353"/>
        <end position="371"/>
    </location>
</feature>
<dbReference type="OrthoDB" id="9787814at2"/>
<dbReference type="EMBL" id="OUNR01000018">
    <property type="protein sequence ID" value="SPP65981.1"/>
    <property type="molecule type" value="Genomic_DNA"/>
</dbReference>
<protein>
    <submittedName>
        <fullName evidence="7">Putative ionic transporter y4hA</fullName>
    </submittedName>
</protein>
<name>A0A330L7Y9_9BACT</name>
<keyword evidence="4 5" id="KW-0472">Membrane</keyword>
<keyword evidence="2 5" id="KW-0812">Transmembrane</keyword>
<sequence length="373" mass="40174">MNILPTLRQEWFLLVSGGTSAAFLVFGHRWLADLSHPAWFTLMFAWLFTVILLSAFAVVRHAESLATKLGEPGGTLILTLAVTGIEVMMISAVMLTGKGNPSLARDAMFAVVMIALNGMVGFSLLLGGLRYHEQTYNLQGANAFLAVIIPLAVLSLVLPNFTLSSPGPTLSARQSVFLIIMSLGLYAVFLAMQIFRHRNYFMAPISPEPAEAPYWKCSSDDHDRSVSQLLLLLIMYLLPVIILAGQIAVPITHAIHELHAPSALGGVLVSVLVLSPESMSAVRAAMGNQLQRSVNLLLGSVLASISLTIPAVLTIGFVMDQTIILGLDAVGMTLLLLTLGISLLTFASARTNVLLGAVHLLLFLAYVMLIFER</sequence>
<proteinExistence type="predicted"/>
<feature type="transmembrane region" description="Helical" evidence="5">
    <location>
        <begin position="107"/>
        <end position="129"/>
    </location>
</feature>
<comment type="subcellular location">
    <subcellularLocation>
        <location evidence="1">Membrane</location>
        <topology evidence="1">Multi-pass membrane protein</topology>
    </subcellularLocation>
</comment>
<feature type="transmembrane region" description="Helical" evidence="5">
    <location>
        <begin position="74"/>
        <end position="95"/>
    </location>
</feature>
<organism evidence="7 8">
    <name type="scientific">Nitrospira lenta</name>
    <dbReference type="NCBI Taxonomy" id="1436998"/>
    <lineage>
        <taxon>Bacteria</taxon>
        <taxon>Pseudomonadati</taxon>
        <taxon>Nitrospirota</taxon>
        <taxon>Nitrospiria</taxon>
        <taxon>Nitrospirales</taxon>
        <taxon>Nitrospiraceae</taxon>
        <taxon>Nitrospira</taxon>
    </lineage>
</organism>
<accession>A0A330L7Y9</accession>
<feature type="transmembrane region" description="Helical" evidence="5">
    <location>
        <begin position="12"/>
        <end position="32"/>
    </location>
</feature>
<keyword evidence="8" id="KW-1185">Reference proteome</keyword>
<dbReference type="GO" id="GO:0005886">
    <property type="term" value="C:plasma membrane"/>
    <property type="evidence" value="ECO:0007669"/>
    <property type="project" value="TreeGrafter"/>
</dbReference>
<evidence type="ECO:0000256" key="5">
    <source>
        <dbReference type="SAM" id="Phobius"/>
    </source>
</evidence>
<feature type="transmembrane region" description="Helical" evidence="5">
    <location>
        <begin position="296"/>
        <end position="317"/>
    </location>
</feature>
<dbReference type="GO" id="GO:0015385">
    <property type="term" value="F:sodium:proton antiporter activity"/>
    <property type="evidence" value="ECO:0007669"/>
    <property type="project" value="TreeGrafter"/>
</dbReference>
<dbReference type="InParanoid" id="A0A330L7Y9"/>
<dbReference type="InterPro" id="IPR004837">
    <property type="entry name" value="NaCa_Exmemb"/>
</dbReference>
<dbReference type="AlphaFoldDB" id="A0A330L7Y9"/>
<feature type="transmembrane region" description="Helical" evidence="5">
    <location>
        <begin position="175"/>
        <end position="195"/>
    </location>
</feature>
<dbReference type="InterPro" id="IPR052946">
    <property type="entry name" value="Alkaline_pH_Ca-Antiporter"/>
</dbReference>
<feature type="transmembrane region" description="Helical" evidence="5">
    <location>
        <begin position="141"/>
        <end position="163"/>
    </location>
</feature>
<evidence type="ECO:0000259" key="6">
    <source>
        <dbReference type="Pfam" id="PF01699"/>
    </source>
</evidence>
<keyword evidence="3 5" id="KW-1133">Transmembrane helix</keyword>
<feature type="transmembrane region" description="Helical" evidence="5">
    <location>
        <begin position="323"/>
        <end position="346"/>
    </location>
</feature>
<reference evidence="8" key="1">
    <citation type="submission" date="2018-04" db="EMBL/GenBank/DDBJ databases">
        <authorList>
            <person name="Lucker S."/>
            <person name="Sakoula D."/>
        </authorList>
    </citation>
    <scope>NUCLEOTIDE SEQUENCE [LARGE SCALE GENOMIC DNA]</scope>
</reference>
<gene>
    <name evidence="7" type="ORF">NITLEN_50021</name>
</gene>
<evidence type="ECO:0000256" key="2">
    <source>
        <dbReference type="ARBA" id="ARBA00022692"/>
    </source>
</evidence>
<evidence type="ECO:0000256" key="4">
    <source>
        <dbReference type="ARBA" id="ARBA00023136"/>
    </source>
</evidence>
<evidence type="ECO:0000256" key="3">
    <source>
        <dbReference type="ARBA" id="ARBA00022989"/>
    </source>
</evidence>
<feature type="transmembrane region" description="Helical" evidence="5">
    <location>
        <begin position="229"/>
        <end position="252"/>
    </location>
</feature>
<dbReference type="RefSeq" id="WP_121990211.1">
    <property type="nucleotide sequence ID" value="NZ_OUNR01000018.1"/>
</dbReference>
<dbReference type="GO" id="GO:0015386">
    <property type="term" value="F:potassium:proton antiporter activity"/>
    <property type="evidence" value="ECO:0007669"/>
    <property type="project" value="TreeGrafter"/>
</dbReference>
<dbReference type="PANTHER" id="PTHR37958:SF1">
    <property type="entry name" value="SODIUM-POTASSIUM_PROTON ANTIPORTER CHAA"/>
    <property type="match status" value="1"/>
</dbReference>
<dbReference type="PANTHER" id="PTHR37958">
    <property type="entry name" value="SODIUM-POTASSIUM/PROTON ANTIPORTER CHAA"/>
    <property type="match status" value="1"/>
</dbReference>
<dbReference type="Pfam" id="PF01699">
    <property type="entry name" value="Na_Ca_ex"/>
    <property type="match status" value="2"/>
</dbReference>
<feature type="transmembrane region" description="Helical" evidence="5">
    <location>
        <begin position="38"/>
        <end position="62"/>
    </location>
</feature>
<feature type="domain" description="Sodium/calcium exchanger membrane region" evidence="6">
    <location>
        <begin position="231"/>
        <end position="370"/>
    </location>
</feature>
<evidence type="ECO:0000313" key="8">
    <source>
        <dbReference type="Proteomes" id="UP000248168"/>
    </source>
</evidence>
<dbReference type="Proteomes" id="UP000248168">
    <property type="component" value="Unassembled WGS sequence"/>
</dbReference>
<feature type="domain" description="Sodium/calcium exchanger membrane region" evidence="6">
    <location>
        <begin position="40"/>
        <end position="195"/>
    </location>
</feature>
<evidence type="ECO:0000256" key="1">
    <source>
        <dbReference type="ARBA" id="ARBA00004141"/>
    </source>
</evidence>